<dbReference type="FunFam" id="3.40.50.300:FF:000221">
    <property type="entry name" value="Multidrug ABC transporter ATP-binding protein"/>
    <property type="match status" value="1"/>
</dbReference>
<protein>
    <submittedName>
        <fullName evidence="9">Multidrug ABC transporter permease/ATP-binding protein</fullName>
    </submittedName>
</protein>
<reference evidence="9 10" key="1">
    <citation type="submission" date="2017-07" db="EMBL/GenBank/DDBJ databases">
        <title>Isolation and whole genome analysis of endospore-forming bacteria from heroin.</title>
        <authorList>
            <person name="Kalinowski J."/>
            <person name="Ahrens B."/>
            <person name="Al-Dilaimi A."/>
            <person name="Winkler A."/>
            <person name="Wibberg D."/>
            <person name="Schleenbecker U."/>
            <person name="Ruckert C."/>
            <person name="Wolfel R."/>
            <person name="Grass G."/>
        </authorList>
    </citation>
    <scope>NUCLEOTIDE SEQUENCE [LARGE SCALE GENOMIC DNA]</scope>
    <source>
        <strain evidence="9 10">7539</strain>
    </source>
</reference>
<evidence type="ECO:0000313" key="9">
    <source>
        <dbReference type="EMBL" id="PAE87899.1"/>
    </source>
</evidence>
<dbReference type="SUPFAM" id="SSF52540">
    <property type="entry name" value="P-loop containing nucleoside triphosphate hydrolases"/>
    <property type="match status" value="1"/>
</dbReference>
<keyword evidence="7" id="KW-1133">Transmembrane helix</keyword>
<dbReference type="InterPro" id="IPR003439">
    <property type="entry name" value="ABC_transporter-like_ATP-bd"/>
</dbReference>
<dbReference type="Pfam" id="PF00664">
    <property type="entry name" value="ABC_membrane"/>
    <property type="match status" value="1"/>
</dbReference>
<dbReference type="InterPro" id="IPR039421">
    <property type="entry name" value="Type_1_exporter"/>
</dbReference>
<keyword evidence="5" id="KW-0547">Nucleotide-binding</keyword>
<dbReference type="InterPro" id="IPR003593">
    <property type="entry name" value="AAA+_ATPase"/>
</dbReference>
<keyword evidence="8" id="KW-0472">Membrane</keyword>
<dbReference type="GO" id="GO:0005886">
    <property type="term" value="C:plasma membrane"/>
    <property type="evidence" value="ECO:0007669"/>
    <property type="project" value="UniProtKB-SubCell"/>
</dbReference>
<sequence length="583" mass="64275">MFRVLKQLAWFFKEQKKRYTAAVVLLLVVSVVDLMPALLIGEAVDAFQRGALSYSYAFSLIALLVVIIIASYWISFIWMQQLFGGAFILERKLRSRFMRHLFAMDPPFFEKRKTGDLLARGTNDMKAISMTAGFGILTLLDSVLFMGILLAAMVLLIDWRLTLAAVAPLPLIALVVTILGSMIHSRFSKAQEAFGDLNNRVLESVAGMRVIRAFRSERRDEKLFAEKSNDVYKRYMQVARVESFFDPVVNMVVGLSYVIGLGYGAYLVFHQQVTLGQIVTFNMYLGMLIWPMFAIGELVNIMQRGGASYDRVNDTLTVEKAVQAPDAPVEGLGHHLPIRYEKVSFSYPGAKGNQLESVSLTINKGETLGIVGKTGSGKSTLVKQLMKYYPGLSGDISFAGVSIADLPQEEIRGAIGYVPQDHVLFSKSVRENILFAADGATEAQLNEAIEASAFAQDLAFLPEGLDTLVGENGVSLSGGQKQRISIARALVTKPELLILDDSLSAVDAKTEAKIVANIQKERAGQTTIITTHRMSAVEHADQIIVLEDGKVVERGTHAQLMEEGGWYAEQVRNQSLGEEEVNI</sequence>
<organism evidence="9 10">
    <name type="scientific">Shouchella clausii</name>
    <name type="common">Alkalihalobacillus clausii</name>
    <dbReference type="NCBI Taxonomy" id="79880"/>
    <lineage>
        <taxon>Bacteria</taxon>
        <taxon>Bacillati</taxon>
        <taxon>Bacillota</taxon>
        <taxon>Bacilli</taxon>
        <taxon>Bacillales</taxon>
        <taxon>Bacillaceae</taxon>
        <taxon>Shouchella</taxon>
    </lineage>
</organism>
<dbReference type="PANTHER" id="PTHR43394:SF1">
    <property type="entry name" value="ATP-BINDING CASSETTE SUB-FAMILY B MEMBER 10, MITOCHONDRIAL"/>
    <property type="match status" value="1"/>
</dbReference>
<dbReference type="Pfam" id="PF00005">
    <property type="entry name" value="ABC_tran"/>
    <property type="match status" value="1"/>
</dbReference>
<dbReference type="GO" id="GO:0016887">
    <property type="term" value="F:ATP hydrolysis activity"/>
    <property type="evidence" value="ECO:0007669"/>
    <property type="project" value="InterPro"/>
</dbReference>
<dbReference type="InterPro" id="IPR036640">
    <property type="entry name" value="ABC1_TM_sf"/>
</dbReference>
<keyword evidence="4" id="KW-0812">Transmembrane</keyword>
<evidence type="ECO:0000256" key="1">
    <source>
        <dbReference type="ARBA" id="ARBA00004651"/>
    </source>
</evidence>
<evidence type="ECO:0000256" key="2">
    <source>
        <dbReference type="ARBA" id="ARBA00022448"/>
    </source>
</evidence>
<dbReference type="Gene3D" id="1.20.1560.10">
    <property type="entry name" value="ABC transporter type 1, transmembrane domain"/>
    <property type="match status" value="1"/>
</dbReference>
<evidence type="ECO:0000256" key="7">
    <source>
        <dbReference type="ARBA" id="ARBA00022989"/>
    </source>
</evidence>
<keyword evidence="6 9" id="KW-0067">ATP-binding</keyword>
<keyword evidence="3" id="KW-1003">Cell membrane</keyword>
<dbReference type="InterPro" id="IPR011527">
    <property type="entry name" value="ABC1_TM_dom"/>
</dbReference>
<comment type="caution">
    <text evidence="9">The sequence shown here is derived from an EMBL/GenBank/DDBJ whole genome shotgun (WGS) entry which is preliminary data.</text>
</comment>
<dbReference type="PANTHER" id="PTHR43394">
    <property type="entry name" value="ATP-DEPENDENT PERMEASE MDL1, MITOCHONDRIAL"/>
    <property type="match status" value="1"/>
</dbReference>
<dbReference type="OMA" id="HDRWASG"/>
<dbReference type="InterPro" id="IPR017871">
    <property type="entry name" value="ABC_transporter-like_CS"/>
</dbReference>
<accession>A0A268NXC3</accession>
<dbReference type="EMBL" id="NPCC01000026">
    <property type="protein sequence ID" value="PAE87899.1"/>
    <property type="molecule type" value="Genomic_DNA"/>
</dbReference>
<comment type="subcellular location">
    <subcellularLocation>
        <location evidence="1">Cell membrane</location>
        <topology evidence="1">Multi-pass membrane protein</topology>
    </subcellularLocation>
</comment>
<evidence type="ECO:0000256" key="6">
    <source>
        <dbReference type="ARBA" id="ARBA00022840"/>
    </source>
</evidence>
<dbReference type="CDD" id="cd18541">
    <property type="entry name" value="ABC_6TM_TmrB_like"/>
    <property type="match status" value="1"/>
</dbReference>
<dbReference type="Gene3D" id="3.40.50.300">
    <property type="entry name" value="P-loop containing nucleotide triphosphate hydrolases"/>
    <property type="match status" value="1"/>
</dbReference>
<dbReference type="Proteomes" id="UP000216207">
    <property type="component" value="Unassembled WGS sequence"/>
</dbReference>
<evidence type="ECO:0000313" key="10">
    <source>
        <dbReference type="Proteomes" id="UP000216207"/>
    </source>
</evidence>
<dbReference type="PROSITE" id="PS50929">
    <property type="entry name" value="ABC_TM1F"/>
    <property type="match status" value="1"/>
</dbReference>
<dbReference type="InterPro" id="IPR027417">
    <property type="entry name" value="P-loop_NTPase"/>
</dbReference>
<evidence type="ECO:0000256" key="4">
    <source>
        <dbReference type="ARBA" id="ARBA00022692"/>
    </source>
</evidence>
<dbReference type="SUPFAM" id="SSF90123">
    <property type="entry name" value="ABC transporter transmembrane region"/>
    <property type="match status" value="1"/>
</dbReference>
<dbReference type="PROSITE" id="PS50893">
    <property type="entry name" value="ABC_TRANSPORTER_2"/>
    <property type="match status" value="1"/>
</dbReference>
<dbReference type="PROSITE" id="PS00211">
    <property type="entry name" value="ABC_TRANSPORTER_1"/>
    <property type="match status" value="1"/>
</dbReference>
<dbReference type="RefSeq" id="WP_011245858.1">
    <property type="nucleotide sequence ID" value="NZ_BOQS01000004.1"/>
</dbReference>
<dbReference type="FunFam" id="1.20.1560.10:FF:000011">
    <property type="entry name" value="Multidrug ABC transporter ATP-binding protein"/>
    <property type="match status" value="1"/>
</dbReference>
<keyword evidence="2" id="KW-0813">Transport</keyword>
<gene>
    <name evidence="9" type="ORF">CHH72_16075</name>
</gene>
<proteinExistence type="predicted"/>
<dbReference type="AlphaFoldDB" id="A0A268NXC3"/>
<evidence type="ECO:0000256" key="5">
    <source>
        <dbReference type="ARBA" id="ARBA00022741"/>
    </source>
</evidence>
<dbReference type="GO" id="GO:0015421">
    <property type="term" value="F:ABC-type oligopeptide transporter activity"/>
    <property type="evidence" value="ECO:0007669"/>
    <property type="project" value="TreeGrafter"/>
</dbReference>
<dbReference type="SMART" id="SM00382">
    <property type="entry name" value="AAA"/>
    <property type="match status" value="1"/>
</dbReference>
<dbReference type="GO" id="GO:0005524">
    <property type="term" value="F:ATP binding"/>
    <property type="evidence" value="ECO:0007669"/>
    <property type="project" value="UniProtKB-KW"/>
</dbReference>
<name>A0A268NXC3_SHOCL</name>
<evidence type="ECO:0000256" key="8">
    <source>
        <dbReference type="ARBA" id="ARBA00023136"/>
    </source>
</evidence>
<evidence type="ECO:0000256" key="3">
    <source>
        <dbReference type="ARBA" id="ARBA00022475"/>
    </source>
</evidence>